<evidence type="ECO:0000259" key="2">
    <source>
        <dbReference type="Pfam" id="PF00135"/>
    </source>
</evidence>
<dbReference type="Pfam" id="PF00135">
    <property type="entry name" value="COesterase"/>
    <property type="match status" value="1"/>
</dbReference>
<name>A0ABQ8TME3_PERAM</name>
<gene>
    <name evidence="3" type="ORF">ANN_13647</name>
</gene>
<evidence type="ECO:0000313" key="4">
    <source>
        <dbReference type="Proteomes" id="UP001148838"/>
    </source>
</evidence>
<reference evidence="3 4" key="1">
    <citation type="journal article" date="2022" name="Allergy">
        <title>Genome assembly and annotation of Periplaneta americana reveal a comprehensive cockroach allergen profile.</title>
        <authorList>
            <person name="Wang L."/>
            <person name="Xiong Q."/>
            <person name="Saelim N."/>
            <person name="Wang L."/>
            <person name="Nong W."/>
            <person name="Wan A.T."/>
            <person name="Shi M."/>
            <person name="Liu X."/>
            <person name="Cao Q."/>
            <person name="Hui J.H.L."/>
            <person name="Sookrung N."/>
            <person name="Leung T.F."/>
            <person name="Tungtrongchitr A."/>
            <person name="Tsui S.K.W."/>
        </authorList>
    </citation>
    <scope>NUCLEOTIDE SEQUENCE [LARGE SCALE GENOMIC DNA]</scope>
    <source>
        <strain evidence="3">PWHHKU_190912</strain>
    </source>
</reference>
<organism evidence="3 4">
    <name type="scientific">Periplaneta americana</name>
    <name type="common">American cockroach</name>
    <name type="synonym">Blatta americana</name>
    <dbReference type="NCBI Taxonomy" id="6978"/>
    <lineage>
        <taxon>Eukaryota</taxon>
        <taxon>Metazoa</taxon>
        <taxon>Ecdysozoa</taxon>
        <taxon>Arthropoda</taxon>
        <taxon>Hexapoda</taxon>
        <taxon>Insecta</taxon>
        <taxon>Pterygota</taxon>
        <taxon>Neoptera</taxon>
        <taxon>Polyneoptera</taxon>
        <taxon>Dictyoptera</taxon>
        <taxon>Blattodea</taxon>
        <taxon>Blattoidea</taxon>
        <taxon>Blattidae</taxon>
        <taxon>Blattinae</taxon>
        <taxon>Periplaneta</taxon>
    </lineage>
</organism>
<feature type="domain" description="Carboxylesterase type B" evidence="2">
    <location>
        <begin position="8"/>
        <end position="132"/>
    </location>
</feature>
<accession>A0ABQ8TME3</accession>
<keyword evidence="1" id="KW-0325">Glycoprotein</keyword>
<proteinExistence type="predicted"/>
<dbReference type="EMBL" id="JAJSOF020000009">
    <property type="protein sequence ID" value="KAJ4446945.1"/>
    <property type="molecule type" value="Genomic_DNA"/>
</dbReference>
<evidence type="ECO:0000256" key="1">
    <source>
        <dbReference type="ARBA" id="ARBA00023180"/>
    </source>
</evidence>
<dbReference type="InterPro" id="IPR029058">
    <property type="entry name" value="AB_hydrolase_fold"/>
</dbReference>
<keyword evidence="4" id="KW-1185">Reference proteome</keyword>
<dbReference type="Gene3D" id="3.40.50.1820">
    <property type="entry name" value="alpha/beta hydrolase"/>
    <property type="match status" value="1"/>
</dbReference>
<dbReference type="Proteomes" id="UP001148838">
    <property type="component" value="Unassembled WGS sequence"/>
</dbReference>
<evidence type="ECO:0000313" key="3">
    <source>
        <dbReference type="EMBL" id="KAJ4446945.1"/>
    </source>
</evidence>
<sequence length="137" mass="15297">MQLFQNEDGGPNIGFGPVIEDAVGEGDEKFISQSALEAILSTPGEHLVPWMVGFTSGEGAILVAAMFQSEAAIQKLDEDFENVVNNFLSSSKETSKERKKTVRRIREFYFGNKPINKDARKAVVDVMHNFLQIIQYK</sequence>
<protein>
    <recommendedName>
        <fullName evidence="2">Carboxylesterase type B domain-containing protein</fullName>
    </recommendedName>
</protein>
<dbReference type="InterPro" id="IPR002018">
    <property type="entry name" value="CarbesteraseB"/>
</dbReference>
<comment type="caution">
    <text evidence="3">The sequence shown here is derived from an EMBL/GenBank/DDBJ whole genome shotgun (WGS) entry which is preliminary data.</text>
</comment>